<organism evidence="1 2">
    <name type="scientific">Dietzia aurantiaca</name>
    <dbReference type="NCBI Taxonomy" id="983873"/>
    <lineage>
        <taxon>Bacteria</taxon>
        <taxon>Bacillati</taxon>
        <taxon>Actinomycetota</taxon>
        <taxon>Actinomycetes</taxon>
        <taxon>Mycobacteriales</taxon>
        <taxon>Dietziaceae</taxon>
        <taxon>Dietzia</taxon>
    </lineage>
</organism>
<reference evidence="2" key="1">
    <citation type="journal article" date="2019" name="Int. J. Syst. Evol. Microbiol.">
        <title>The Global Catalogue of Microorganisms (GCM) 10K type strain sequencing project: providing services to taxonomists for standard genome sequencing and annotation.</title>
        <authorList>
            <consortium name="The Broad Institute Genomics Platform"/>
            <consortium name="The Broad Institute Genome Sequencing Center for Infectious Disease"/>
            <person name="Wu L."/>
            <person name="Ma J."/>
        </authorList>
    </citation>
    <scope>NUCLEOTIDE SEQUENCE [LARGE SCALE GENOMIC DNA]</scope>
    <source>
        <strain evidence="2">JCM 11882</strain>
    </source>
</reference>
<keyword evidence="2" id="KW-1185">Reference proteome</keyword>
<accession>A0ABV9PRH2</accession>
<dbReference type="EMBL" id="JBHSHP010000035">
    <property type="protein sequence ID" value="MFC4755392.1"/>
    <property type="molecule type" value="Genomic_DNA"/>
</dbReference>
<sequence length="57" mass="6322">MTDDWLLKASRHRHASDRLLAVASSLIVEKEIVALDVFTTRALGTLLAGDCLSTRQR</sequence>
<comment type="caution">
    <text evidence="1">The sequence shown here is derived from an EMBL/GenBank/DDBJ whole genome shotgun (WGS) entry which is preliminary data.</text>
</comment>
<dbReference type="Proteomes" id="UP001595836">
    <property type="component" value="Unassembled WGS sequence"/>
</dbReference>
<evidence type="ECO:0000313" key="1">
    <source>
        <dbReference type="EMBL" id="MFC4755392.1"/>
    </source>
</evidence>
<proteinExistence type="predicted"/>
<protein>
    <submittedName>
        <fullName evidence="1">Uncharacterized protein</fullName>
    </submittedName>
</protein>
<gene>
    <name evidence="1" type="ORF">ACFO7U_11475</name>
</gene>
<dbReference type="RefSeq" id="WP_344994062.1">
    <property type="nucleotide sequence ID" value="NZ_BAABCD010000033.1"/>
</dbReference>
<name>A0ABV9PRH2_9ACTN</name>
<evidence type="ECO:0000313" key="2">
    <source>
        <dbReference type="Proteomes" id="UP001595836"/>
    </source>
</evidence>